<dbReference type="GO" id="GO:0097345">
    <property type="term" value="P:mitochondrial outer membrane permeabilization"/>
    <property type="evidence" value="ECO:0007669"/>
    <property type="project" value="TreeGrafter"/>
</dbReference>
<dbReference type="GO" id="GO:0051607">
    <property type="term" value="P:defense response to virus"/>
    <property type="evidence" value="ECO:0007669"/>
    <property type="project" value="TreeGrafter"/>
</dbReference>
<dbReference type="GO" id="GO:0005741">
    <property type="term" value="C:mitochondrial outer membrane"/>
    <property type="evidence" value="ECO:0007669"/>
    <property type="project" value="TreeGrafter"/>
</dbReference>
<dbReference type="GO" id="GO:0043065">
    <property type="term" value="P:positive regulation of apoptotic process"/>
    <property type="evidence" value="ECO:0007669"/>
    <property type="project" value="InterPro"/>
</dbReference>
<sequence>MATAAAPPNSSIDLLSDNGMAFSSPAGESTSVRLSFLTFLSSSLSSVFMGSSAGTTCSSSSLGSTVAAFPSSSSSSTHREVAGLTFSTAVISVSGSLISSKEVAVICGSKGAGASWNASCSSLVGKTTDATAASSIPSETSQNWKNVNINGALLPPRNLRLVDIQQSQNKYNVKRKKLGKKVNRIIPLNETVYHPKKQLQIILPFQAHHIGEQGSWVELLMNSSNGNDNASGKNGGWNMYLSHSPSTMETWRRVFWMHNMNQDRVAQEAVLTVIALPHKKMGRLCSMWKCTPPGTIALSEEEVVKGGKEVDALKKSVDCVSDWSSRPENIPPMEFYLRHPKHYVSLSMRKSRGMKKGDIFSAESLKIKASFPKLEFIVIKEKTTTRKQRHKKKQYPGHSYPATLLNDVLCCIVLQDFYIADKYKHWVINIGSKIVKLHLVGLLKPTKKVTIENTIYYAKFEDNVSYEEETVHHKFLINDAYTYSAFSTNLPPKLKCCTDTIPLSDVLTIYALITINATTQLDSQKHPLVILGIHSDFRSKISTMSTSANPRILARIVLQELTTFYELQPEEALCF</sequence>
<keyword evidence="10" id="KW-1185">Reference proteome</keyword>
<dbReference type="InterPro" id="IPR010548">
    <property type="entry name" value="BNIP3"/>
</dbReference>
<evidence type="ECO:0000256" key="5">
    <source>
        <dbReference type="ARBA" id="ARBA00022703"/>
    </source>
</evidence>
<evidence type="ECO:0000256" key="1">
    <source>
        <dbReference type="ARBA" id="ARBA00004167"/>
    </source>
</evidence>
<dbReference type="EMBL" id="JACDTQ010002339">
    <property type="protein sequence ID" value="KAF5919415.1"/>
    <property type="molecule type" value="Genomic_DNA"/>
</dbReference>
<reference evidence="9 10" key="1">
    <citation type="journal article" date="2020" name="Mol. Biol. Evol.">
        <title>Interspecific Gene Flow and the Evolution of Specialization in Black and White Rhinoceros.</title>
        <authorList>
            <person name="Moodley Y."/>
            <person name="Westbury M.V."/>
            <person name="Russo I.M."/>
            <person name="Gopalakrishnan S."/>
            <person name="Rakotoarivelo A."/>
            <person name="Olsen R.A."/>
            <person name="Prost S."/>
            <person name="Tunstall T."/>
            <person name="Ryder O.A."/>
            <person name="Dalen L."/>
            <person name="Bruford M.W."/>
        </authorList>
    </citation>
    <scope>NUCLEOTIDE SEQUENCE [LARGE SCALE GENOMIC DNA]</scope>
    <source>
        <strain evidence="9">SBR-YM</strain>
        <tissue evidence="9">Skin</tissue>
    </source>
</reference>
<dbReference type="PANTHER" id="PTHR15186:SF3">
    <property type="entry name" value="BCL2_ADENOVIRUS E1B 19 KDA PROTEIN-INTERACTING PROTEIN 3-LIKE"/>
    <property type="match status" value="1"/>
</dbReference>
<keyword evidence="8" id="KW-0472">Membrane</keyword>
<protein>
    <submittedName>
        <fullName evidence="9">Uncharacterized protein</fullName>
    </submittedName>
</protein>
<dbReference type="GO" id="GO:0042802">
    <property type="term" value="F:identical protein binding"/>
    <property type="evidence" value="ECO:0007669"/>
    <property type="project" value="UniProtKB-ARBA"/>
</dbReference>
<keyword evidence="4" id="KW-0812">Transmembrane</keyword>
<comment type="similarity">
    <text evidence="3">Belongs to the NIP3 family.</text>
</comment>
<proteinExistence type="inferred from homology"/>
<comment type="subcellular location">
    <subcellularLocation>
        <location evidence="1">Membrane</location>
        <topology evidence="1">Single-pass membrane protein</topology>
    </subcellularLocation>
    <subcellularLocation>
        <location evidence="2">Mitochondrion membrane</location>
    </subcellularLocation>
</comment>
<evidence type="ECO:0000256" key="2">
    <source>
        <dbReference type="ARBA" id="ARBA00004325"/>
    </source>
</evidence>
<dbReference type="AlphaFoldDB" id="A0A7J7EUB9"/>
<evidence type="ECO:0000256" key="3">
    <source>
        <dbReference type="ARBA" id="ARBA00007710"/>
    </source>
</evidence>
<keyword evidence="6" id="KW-1133">Transmembrane helix</keyword>
<evidence type="ECO:0000256" key="8">
    <source>
        <dbReference type="ARBA" id="ARBA00023136"/>
    </source>
</evidence>
<dbReference type="GO" id="GO:0005635">
    <property type="term" value="C:nuclear envelope"/>
    <property type="evidence" value="ECO:0007669"/>
    <property type="project" value="TreeGrafter"/>
</dbReference>
<evidence type="ECO:0000256" key="6">
    <source>
        <dbReference type="ARBA" id="ARBA00022989"/>
    </source>
</evidence>
<keyword evidence="7" id="KW-0496">Mitochondrion</keyword>
<name>A0A7J7EUB9_DICBM</name>
<evidence type="ECO:0000313" key="9">
    <source>
        <dbReference type="EMBL" id="KAF5919415.1"/>
    </source>
</evidence>
<comment type="caution">
    <text evidence="9">The sequence shown here is derived from an EMBL/GenBank/DDBJ whole genome shotgun (WGS) entry which is preliminary data.</text>
</comment>
<dbReference type="Pfam" id="PF06553">
    <property type="entry name" value="BNIP3"/>
    <property type="match status" value="1"/>
</dbReference>
<dbReference type="Proteomes" id="UP000551758">
    <property type="component" value="Unassembled WGS sequence"/>
</dbReference>
<evidence type="ECO:0000256" key="4">
    <source>
        <dbReference type="ARBA" id="ARBA00022692"/>
    </source>
</evidence>
<keyword evidence="5" id="KW-0053">Apoptosis</keyword>
<evidence type="ECO:0000313" key="10">
    <source>
        <dbReference type="Proteomes" id="UP000551758"/>
    </source>
</evidence>
<dbReference type="PANTHER" id="PTHR15186">
    <property type="entry name" value="RE48077P"/>
    <property type="match status" value="1"/>
</dbReference>
<gene>
    <name evidence="9" type="ORF">HPG69_009896</name>
</gene>
<organism evidence="9 10">
    <name type="scientific">Diceros bicornis minor</name>
    <name type="common">South-central black rhinoceros</name>
    <dbReference type="NCBI Taxonomy" id="77932"/>
    <lineage>
        <taxon>Eukaryota</taxon>
        <taxon>Metazoa</taxon>
        <taxon>Chordata</taxon>
        <taxon>Craniata</taxon>
        <taxon>Vertebrata</taxon>
        <taxon>Euteleostomi</taxon>
        <taxon>Mammalia</taxon>
        <taxon>Eutheria</taxon>
        <taxon>Laurasiatheria</taxon>
        <taxon>Perissodactyla</taxon>
        <taxon>Rhinocerotidae</taxon>
        <taxon>Diceros</taxon>
    </lineage>
</organism>
<evidence type="ECO:0000256" key="7">
    <source>
        <dbReference type="ARBA" id="ARBA00023128"/>
    </source>
</evidence>
<accession>A0A7J7EUB9</accession>
<dbReference type="GO" id="GO:0005783">
    <property type="term" value="C:endoplasmic reticulum"/>
    <property type="evidence" value="ECO:0007669"/>
    <property type="project" value="TreeGrafter"/>
</dbReference>